<evidence type="ECO:0000256" key="9">
    <source>
        <dbReference type="ARBA" id="ARBA00022989"/>
    </source>
</evidence>
<feature type="transmembrane region" description="Helical" evidence="13">
    <location>
        <begin position="422"/>
        <end position="441"/>
    </location>
</feature>
<dbReference type="InterPro" id="IPR050222">
    <property type="entry name" value="MATE_MdtK"/>
</dbReference>
<dbReference type="PANTHER" id="PTHR43298">
    <property type="entry name" value="MULTIDRUG RESISTANCE PROTEIN NORM-RELATED"/>
    <property type="match status" value="1"/>
</dbReference>
<evidence type="ECO:0000256" key="7">
    <source>
        <dbReference type="ARBA" id="ARBA00022475"/>
    </source>
</evidence>
<dbReference type="PANTHER" id="PTHR43298:SF2">
    <property type="entry name" value="FMN_FAD EXPORTER YEEO-RELATED"/>
    <property type="match status" value="1"/>
</dbReference>
<dbReference type="InterPro" id="IPR002528">
    <property type="entry name" value="MATE_fam"/>
</dbReference>
<evidence type="ECO:0000256" key="4">
    <source>
        <dbReference type="ARBA" id="ARBA00020268"/>
    </source>
</evidence>
<keyword evidence="7" id="KW-1003">Cell membrane</keyword>
<feature type="transmembrane region" description="Helical" evidence="13">
    <location>
        <begin position="324"/>
        <end position="345"/>
    </location>
</feature>
<dbReference type="EMBL" id="JACRSO010000001">
    <property type="protein sequence ID" value="MBC8528636.1"/>
    <property type="molecule type" value="Genomic_DNA"/>
</dbReference>
<feature type="transmembrane region" description="Helical" evidence="13">
    <location>
        <begin position="261"/>
        <end position="281"/>
    </location>
</feature>
<feature type="transmembrane region" description="Helical" evidence="13">
    <location>
        <begin position="97"/>
        <end position="116"/>
    </location>
</feature>
<keyword evidence="15" id="KW-1185">Reference proteome</keyword>
<feature type="transmembrane region" description="Helical" evidence="13">
    <location>
        <begin position="357"/>
        <end position="379"/>
    </location>
</feature>
<proteinExistence type="inferred from homology"/>
<evidence type="ECO:0000256" key="13">
    <source>
        <dbReference type="SAM" id="Phobius"/>
    </source>
</evidence>
<feature type="transmembrane region" description="Helical" evidence="13">
    <location>
        <begin position="136"/>
        <end position="156"/>
    </location>
</feature>
<comment type="function">
    <text evidence="1">Multidrug efflux pump.</text>
</comment>
<keyword evidence="5" id="KW-0813">Transport</keyword>
<evidence type="ECO:0000256" key="6">
    <source>
        <dbReference type="ARBA" id="ARBA00022449"/>
    </source>
</evidence>
<evidence type="ECO:0000256" key="11">
    <source>
        <dbReference type="ARBA" id="ARBA00023136"/>
    </source>
</evidence>
<evidence type="ECO:0000256" key="5">
    <source>
        <dbReference type="ARBA" id="ARBA00022448"/>
    </source>
</evidence>
<keyword evidence="11 13" id="KW-0472">Membrane</keyword>
<evidence type="ECO:0000256" key="12">
    <source>
        <dbReference type="ARBA" id="ARBA00031636"/>
    </source>
</evidence>
<keyword evidence="8 13" id="KW-0812">Transmembrane</keyword>
<dbReference type="AlphaFoldDB" id="A0A926HN00"/>
<dbReference type="GO" id="GO:0042910">
    <property type="term" value="F:xenobiotic transmembrane transporter activity"/>
    <property type="evidence" value="ECO:0007669"/>
    <property type="project" value="InterPro"/>
</dbReference>
<dbReference type="Pfam" id="PF01554">
    <property type="entry name" value="MatE"/>
    <property type="match status" value="2"/>
</dbReference>
<keyword evidence="6" id="KW-0050">Antiport</keyword>
<keyword evidence="9 13" id="KW-1133">Transmembrane helix</keyword>
<name>A0A926HN00_9FIRM</name>
<comment type="similarity">
    <text evidence="3">Belongs to the multi antimicrobial extrusion (MATE) (TC 2.A.66.1) family.</text>
</comment>
<evidence type="ECO:0000256" key="2">
    <source>
        <dbReference type="ARBA" id="ARBA00004651"/>
    </source>
</evidence>
<sequence length="452" mass="49089">MPSETLVPQQKLFSRQMLRKLIVPLIIEQFLAMAVGMADTVMVTSAGEAAVSGISLVDSINILLIQIFSALATGGAVVVSQYLGRQEHKNARTAAKQLIYTSTLLSLILMALALVFQKGILQLVFGSIEADVMENALTYFWLSAISYPFLAIYNSIAALYRSMGNSKVSMLTSLLMNVVNIGGNAILIFGCGWGVAGAATASLVSRALAAGVMLVLIRNHDNMIYVDGLLHFEYKPQMVKSIMKVGIPNGLENGMFQIGKLMVQGLIALFGTSAIAANAIVNSVTSVINVPGLAIGLAMITVIGQCVGADAYDQAVYYTRRLMGLIYAAMAAMNLIIFALAYPLVGMFNLSPEATTLAIQILQIFCVVNALLWPIAFPFANVLRAAGDAKFTMVASVISMWIFRIGFSYILAQGFNMGLQGVWYAMYIDWAVRAIIFWFRYKSGRWKTKRVI</sequence>
<keyword evidence="10" id="KW-0406">Ion transport</keyword>
<dbReference type="GO" id="GO:0015297">
    <property type="term" value="F:antiporter activity"/>
    <property type="evidence" value="ECO:0007669"/>
    <property type="project" value="UniProtKB-KW"/>
</dbReference>
<feature type="transmembrane region" description="Helical" evidence="13">
    <location>
        <begin position="293"/>
        <end position="312"/>
    </location>
</feature>
<feature type="transmembrane region" description="Helical" evidence="13">
    <location>
        <begin position="168"/>
        <end position="189"/>
    </location>
</feature>
<dbReference type="GO" id="GO:0006811">
    <property type="term" value="P:monoatomic ion transport"/>
    <property type="evidence" value="ECO:0007669"/>
    <property type="project" value="UniProtKB-KW"/>
</dbReference>
<reference evidence="14" key="1">
    <citation type="submission" date="2020-08" db="EMBL/GenBank/DDBJ databases">
        <title>Genome public.</title>
        <authorList>
            <person name="Liu C."/>
            <person name="Sun Q."/>
        </authorList>
    </citation>
    <scope>NUCLEOTIDE SEQUENCE</scope>
    <source>
        <strain evidence="14">NSJ-44</strain>
    </source>
</reference>
<feature type="transmembrane region" description="Helical" evidence="13">
    <location>
        <begin position="21"/>
        <end position="43"/>
    </location>
</feature>
<dbReference type="NCBIfam" id="TIGR00797">
    <property type="entry name" value="matE"/>
    <property type="match status" value="1"/>
</dbReference>
<dbReference type="InterPro" id="IPR048279">
    <property type="entry name" value="MdtK-like"/>
</dbReference>
<feature type="transmembrane region" description="Helical" evidence="13">
    <location>
        <begin position="63"/>
        <end position="85"/>
    </location>
</feature>
<evidence type="ECO:0000313" key="15">
    <source>
        <dbReference type="Proteomes" id="UP000654279"/>
    </source>
</evidence>
<dbReference type="Proteomes" id="UP000654279">
    <property type="component" value="Unassembled WGS sequence"/>
</dbReference>
<comment type="subcellular location">
    <subcellularLocation>
        <location evidence="2">Cell membrane</location>
        <topology evidence="2">Multi-pass membrane protein</topology>
    </subcellularLocation>
</comment>
<evidence type="ECO:0000313" key="14">
    <source>
        <dbReference type="EMBL" id="MBC8528636.1"/>
    </source>
</evidence>
<gene>
    <name evidence="14" type="ORF">H8699_04185</name>
</gene>
<feature type="transmembrane region" description="Helical" evidence="13">
    <location>
        <begin position="195"/>
        <end position="217"/>
    </location>
</feature>
<dbReference type="PIRSF" id="PIRSF006603">
    <property type="entry name" value="DinF"/>
    <property type="match status" value="1"/>
</dbReference>
<accession>A0A926HN00</accession>
<organism evidence="14 15">
    <name type="scientific">Luoshenia tenuis</name>
    <dbReference type="NCBI Taxonomy" id="2763654"/>
    <lineage>
        <taxon>Bacteria</taxon>
        <taxon>Bacillati</taxon>
        <taxon>Bacillota</taxon>
        <taxon>Clostridia</taxon>
        <taxon>Christensenellales</taxon>
        <taxon>Christensenellaceae</taxon>
        <taxon>Luoshenia</taxon>
    </lineage>
</organism>
<evidence type="ECO:0000256" key="10">
    <source>
        <dbReference type="ARBA" id="ARBA00023065"/>
    </source>
</evidence>
<feature type="transmembrane region" description="Helical" evidence="13">
    <location>
        <begin position="391"/>
        <end position="410"/>
    </location>
</feature>
<comment type="caution">
    <text evidence="14">The sequence shown here is derived from an EMBL/GenBank/DDBJ whole genome shotgun (WGS) entry which is preliminary data.</text>
</comment>
<protein>
    <recommendedName>
        <fullName evidence="4">Probable multidrug resistance protein NorM</fullName>
    </recommendedName>
    <alternativeName>
        <fullName evidence="12">Multidrug-efflux transporter</fullName>
    </alternativeName>
</protein>
<evidence type="ECO:0000256" key="1">
    <source>
        <dbReference type="ARBA" id="ARBA00003408"/>
    </source>
</evidence>
<dbReference type="GO" id="GO:0005886">
    <property type="term" value="C:plasma membrane"/>
    <property type="evidence" value="ECO:0007669"/>
    <property type="project" value="UniProtKB-SubCell"/>
</dbReference>
<evidence type="ECO:0000256" key="3">
    <source>
        <dbReference type="ARBA" id="ARBA00010199"/>
    </source>
</evidence>
<dbReference type="CDD" id="cd13137">
    <property type="entry name" value="MATE_NorM_like"/>
    <property type="match status" value="1"/>
</dbReference>
<evidence type="ECO:0000256" key="8">
    <source>
        <dbReference type="ARBA" id="ARBA00022692"/>
    </source>
</evidence>
<dbReference type="RefSeq" id="WP_249284615.1">
    <property type="nucleotide sequence ID" value="NZ_JACRSO010000001.1"/>
</dbReference>